<dbReference type="SUPFAM" id="SSF51604">
    <property type="entry name" value="Enolase C-terminal domain-like"/>
    <property type="match status" value="1"/>
</dbReference>
<dbReference type="EMBL" id="QMIE01000006">
    <property type="protein sequence ID" value="TVM17572.1"/>
    <property type="molecule type" value="Genomic_DNA"/>
</dbReference>
<dbReference type="UniPathway" id="UPA00109">
    <property type="reaction ID" value="UER00187"/>
</dbReference>
<dbReference type="HAMAP" id="MF_00318">
    <property type="entry name" value="Enolase"/>
    <property type="match status" value="1"/>
</dbReference>
<evidence type="ECO:0000256" key="4">
    <source>
        <dbReference type="ARBA" id="ARBA00017068"/>
    </source>
</evidence>
<feature type="domain" description="Enolase C-terminal TIM barrel" evidence="16">
    <location>
        <begin position="139"/>
        <end position="425"/>
    </location>
</feature>
<dbReference type="PANTHER" id="PTHR11902:SF1">
    <property type="entry name" value="ENOLASE"/>
    <property type="match status" value="1"/>
</dbReference>
<keyword evidence="6 12" id="KW-0964">Secreted</keyword>
<comment type="caution">
    <text evidence="18">The sequence shown here is derived from an EMBL/GenBank/DDBJ whole genome shotgun (WGS) entry which is preliminary data.</text>
</comment>
<comment type="cofactor">
    <cofactor evidence="12">
        <name>Mg(2+)</name>
        <dbReference type="ChEBI" id="CHEBI:18420"/>
    </cofactor>
    <text evidence="12">Binds a second Mg(2+) ion via substrate during catalysis.</text>
</comment>
<organism evidence="18 19">
    <name type="scientific">Oceanidesulfovibrio indonesiensis</name>
    <dbReference type="NCBI Taxonomy" id="54767"/>
    <lineage>
        <taxon>Bacteria</taxon>
        <taxon>Pseudomonadati</taxon>
        <taxon>Thermodesulfobacteriota</taxon>
        <taxon>Desulfovibrionia</taxon>
        <taxon>Desulfovibrionales</taxon>
        <taxon>Desulfovibrionaceae</taxon>
        <taxon>Oceanidesulfovibrio</taxon>
    </lineage>
</organism>
<proteinExistence type="inferred from homology"/>
<feature type="active site" description="Proton acceptor" evidence="12 13">
    <location>
        <position position="337"/>
    </location>
</feature>
<dbReference type="GO" id="GO:0009986">
    <property type="term" value="C:cell surface"/>
    <property type="evidence" value="ECO:0007669"/>
    <property type="project" value="UniProtKB-SubCell"/>
</dbReference>
<evidence type="ECO:0000259" key="17">
    <source>
        <dbReference type="SMART" id="SM01193"/>
    </source>
</evidence>
<dbReference type="EC" id="4.2.1.11" evidence="3 12"/>
<name>A0A7M3MF71_9BACT</name>
<feature type="binding site" evidence="14">
    <location>
        <position position="285"/>
    </location>
    <ligand>
        <name>substrate</name>
    </ligand>
</feature>
<comment type="catalytic activity">
    <reaction evidence="12">
        <text>(2R)-2-phosphoglycerate = phosphoenolpyruvate + H2O</text>
        <dbReference type="Rhea" id="RHEA:10164"/>
        <dbReference type="ChEBI" id="CHEBI:15377"/>
        <dbReference type="ChEBI" id="CHEBI:58289"/>
        <dbReference type="ChEBI" id="CHEBI:58702"/>
        <dbReference type="EC" id="4.2.1.11"/>
    </reaction>
</comment>
<comment type="pathway">
    <text evidence="1 12">Carbohydrate degradation; glycolysis; pyruvate from D-glyceraldehyde 3-phosphate: step 4/5.</text>
</comment>
<comment type="similarity">
    <text evidence="2 12">Belongs to the enolase family.</text>
</comment>
<evidence type="ECO:0000256" key="8">
    <source>
        <dbReference type="ARBA" id="ARBA00022842"/>
    </source>
</evidence>
<feature type="binding site" evidence="14">
    <location>
        <position position="388"/>
    </location>
    <ligand>
        <name>substrate</name>
    </ligand>
</feature>
<keyword evidence="18" id="KW-0670">Pyruvate</keyword>
<dbReference type="AlphaFoldDB" id="A0A7M3MF71"/>
<dbReference type="InterPro" id="IPR036849">
    <property type="entry name" value="Enolase-like_C_sf"/>
</dbReference>
<feature type="binding site" evidence="12 15">
    <location>
        <position position="242"/>
    </location>
    <ligand>
        <name>Mg(2+)</name>
        <dbReference type="ChEBI" id="CHEBI:18420"/>
    </ligand>
</feature>
<evidence type="ECO:0000256" key="15">
    <source>
        <dbReference type="PIRSR" id="PIRSR001400-3"/>
    </source>
</evidence>
<dbReference type="SFLD" id="SFLDG00178">
    <property type="entry name" value="enolase"/>
    <property type="match status" value="1"/>
</dbReference>
<evidence type="ECO:0000256" key="11">
    <source>
        <dbReference type="ARBA" id="ARBA00045763"/>
    </source>
</evidence>
<feature type="binding site" evidence="14">
    <location>
        <position position="164"/>
    </location>
    <ligand>
        <name>substrate</name>
    </ligand>
</feature>
<dbReference type="PIRSF" id="PIRSF001400">
    <property type="entry name" value="Enolase"/>
    <property type="match status" value="1"/>
</dbReference>
<dbReference type="FunFam" id="3.20.20.120:FF:000001">
    <property type="entry name" value="Enolase"/>
    <property type="match status" value="1"/>
</dbReference>
<dbReference type="CDD" id="cd03313">
    <property type="entry name" value="enolase"/>
    <property type="match status" value="1"/>
</dbReference>
<gene>
    <name evidence="12" type="primary">eno</name>
    <name evidence="18" type="ORF">DPQ33_07950</name>
</gene>
<evidence type="ECO:0000256" key="12">
    <source>
        <dbReference type="HAMAP-Rule" id="MF_00318"/>
    </source>
</evidence>
<evidence type="ECO:0000259" key="16">
    <source>
        <dbReference type="SMART" id="SM01192"/>
    </source>
</evidence>
<comment type="cofactor">
    <cofactor evidence="15">
        <name>Mg(2+)</name>
        <dbReference type="ChEBI" id="CHEBI:18420"/>
    </cofactor>
    <text evidence="15">Mg(2+) is required for catalysis and for stabilizing the dimer.</text>
</comment>
<dbReference type="Pfam" id="PF00113">
    <property type="entry name" value="Enolase_C"/>
    <property type="match status" value="1"/>
</dbReference>
<sequence>MSIIVSVWGREILDSRGNPTVEVEVTLENGVIGRAAVPSGASTGIREALELRDGDTERYLGKGVLNAVDHVNGEIAEAVVGMNALRQTSLDNLLIELDGTENKERLGANAILGVSMATCRAAANFLGLPLYQYLGGVNAKLMPVPLMNVINGGAHAPNNLDIQEFMLMPIGADTFAEALRMGAETFHALKTILAKDGHVTSVGDEGGFAPNLKSHEQAFEYMMRAIEAAGYSPGNDIALAIDAAASEFYKDGKYVLAGENKTMGAEELIEFYAKLAEQFPLISIEDGLAEADWEGWEIMTRELGDSLQLVGDDLFVTNPEILAEGIERDVCNSILIKLNQIGTVTETLDTIEMAKTSAYSTVVSHRSGETEDDFIADLAVAVNAGQIKTGSLSRSDRLAKYNQLLRIEEELEDDAMYFGPVIADTFGYLEYEDEE</sequence>
<feature type="binding site" evidence="12">
    <location>
        <position position="388"/>
    </location>
    <ligand>
        <name>(2R)-2-phosphoglycerate</name>
        <dbReference type="ChEBI" id="CHEBI:58289"/>
    </ligand>
</feature>
<feature type="binding site" evidence="12 15">
    <location>
        <position position="285"/>
    </location>
    <ligand>
        <name>Mg(2+)</name>
        <dbReference type="ChEBI" id="CHEBI:18420"/>
    </ligand>
</feature>
<dbReference type="GO" id="GO:0005576">
    <property type="term" value="C:extracellular region"/>
    <property type="evidence" value="ECO:0007669"/>
    <property type="project" value="UniProtKB-SubCell"/>
</dbReference>
<keyword evidence="9 12" id="KW-0324">Glycolysis</keyword>
<dbReference type="RefSeq" id="WP_144302690.1">
    <property type="nucleotide sequence ID" value="NZ_QMIE01000006.1"/>
</dbReference>
<evidence type="ECO:0000256" key="5">
    <source>
        <dbReference type="ARBA" id="ARBA00022490"/>
    </source>
</evidence>
<comment type="function">
    <text evidence="11 12">Catalyzes the reversible conversion of 2-phosphoglycerate (2-PG) into phosphoenolpyruvate (PEP). It is essential for the degradation of carbohydrates via glycolysis.</text>
</comment>
<feature type="active site" description="Proton donor" evidence="12 13">
    <location>
        <position position="205"/>
    </location>
</feature>
<feature type="binding site" evidence="14">
    <location>
        <position position="312"/>
    </location>
    <ligand>
        <name>substrate</name>
    </ligand>
</feature>
<feature type="binding site" evidence="14">
    <location>
        <position position="155"/>
    </location>
    <ligand>
        <name>substrate</name>
    </ligand>
</feature>
<comment type="subcellular location">
    <subcellularLocation>
        <location evidence="12">Cytoplasm</location>
    </subcellularLocation>
    <subcellularLocation>
        <location evidence="12">Secreted</location>
    </subcellularLocation>
    <subcellularLocation>
        <location evidence="12">Cell surface</location>
    </subcellularLocation>
    <text evidence="12">Fractions of enolase are present in both the cytoplasm and on the cell surface.</text>
</comment>
<dbReference type="OrthoDB" id="9804716at2"/>
<dbReference type="GO" id="GO:0000015">
    <property type="term" value="C:phosphopyruvate hydratase complex"/>
    <property type="evidence" value="ECO:0007669"/>
    <property type="project" value="InterPro"/>
</dbReference>
<evidence type="ECO:0000313" key="18">
    <source>
        <dbReference type="EMBL" id="TVM17572.1"/>
    </source>
</evidence>
<feature type="domain" description="Enolase N-terminal" evidence="17">
    <location>
        <begin position="4"/>
        <end position="134"/>
    </location>
</feature>
<dbReference type="GO" id="GO:0004634">
    <property type="term" value="F:phosphopyruvate hydratase activity"/>
    <property type="evidence" value="ECO:0007669"/>
    <property type="project" value="UniProtKB-UniRule"/>
</dbReference>
<dbReference type="InterPro" id="IPR020811">
    <property type="entry name" value="Enolase_N"/>
</dbReference>
<dbReference type="PANTHER" id="PTHR11902">
    <property type="entry name" value="ENOLASE"/>
    <property type="match status" value="1"/>
</dbReference>
<feature type="binding site" evidence="12">
    <location>
        <position position="367"/>
    </location>
    <ligand>
        <name>(2R)-2-phosphoglycerate</name>
        <dbReference type="ChEBI" id="CHEBI:58289"/>
    </ligand>
</feature>
<dbReference type="SFLD" id="SFLDS00001">
    <property type="entry name" value="Enolase"/>
    <property type="match status" value="1"/>
</dbReference>
<accession>A0A7M3MF71</accession>
<keyword evidence="19" id="KW-1185">Reference proteome</keyword>
<protein>
    <recommendedName>
        <fullName evidence="4 12">Enolase</fullName>
        <ecNumber evidence="3 12">4.2.1.11</ecNumber>
    </recommendedName>
    <alternativeName>
        <fullName evidence="12">2-phospho-D-glycerate hydro-lyase</fullName>
    </alternativeName>
    <alternativeName>
        <fullName evidence="12">2-phosphoglycerate dehydratase</fullName>
    </alternativeName>
</protein>
<dbReference type="Gene3D" id="3.30.390.10">
    <property type="entry name" value="Enolase-like, N-terminal domain"/>
    <property type="match status" value="1"/>
</dbReference>
<dbReference type="Pfam" id="PF03952">
    <property type="entry name" value="Enolase_N"/>
    <property type="match status" value="1"/>
</dbReference>
<evidence type="ECO:0000256" key="10">
    <source>
        <dbReference type="ARBA" id="ARBA00023239"/>
    </source>
</evidence>
<dbReference type="PRINTS" id="PR00148">
    <property type="entry name" value="ENOLASE"/>
</dbReference>
<evidence type="ECO:0000256" key="3">
    <source>
        <dbReference type="ARBA" id="ARBA00012058"/>
    </source>
</evidence>
<dbReference type="SMART" id="SM01192">
    <property type="entry name" value="Enolase_C"/>
    <property type="match status" value="1"/>
</dbReference>
<keyword evidence="8 12" id="KW-0460">Magnesium</keyword>
<dbReference type="InterPro" id="IPR029017">
    <property type="entry name" value="Enolase-like_N"/>
</dbReference>
<dbReference type="NCBIfam" id="TIGR01060">
    <property type="entry name" value="eno"/>
    <property type="match status" value="1"/>
</dbReference>
<dbReference type="GO" id="GO:0000287">
    <property type="term" value="F:magnesium ion binding"/>
    <property type="evidence" value="ECO:0007669"/>
    <property type="project" value="UniProtKB-UniRule"/>
</dbReference>
<dbReference type="FunFam" id="3.30.390.10:FF:000001">
    <property type="entry name" value="Enolase"/>
    <property type="match status" value="1"/>
</dbReference>
<evidence type="ECO:0000256" key="13">
    <source>
        <dbReference type="PIRSR" id="PIRSR001400-1"/>
    </source>
</evidence>
<feature type="binding site" evidence="12 15">
    <location>
        <position position="312"/>
    </location>
    <ligand>
        <name>Mg(2+)</name>
        <dbReference type="ChEBI" id="CHEBI:18420"/>
    </ligand>
</feature>
<keyword evidence="7 12" id="KW-0479">Metal-binding</keyword>
<evidence type="ECO:0000313" key="19">
    <source>
        <dbReference type="Proteomes" id="UP000448292"/>
    </source>
</evidence>
<feature type="binding site" evidence="12">
    <location>
        <position position="366"/>
    </location>
    <ligand>
        <name>(2R)-2-phosphoglycerate</name>
        <dbReference type="ChEBI" id="CHEBI:58289"/>
    </ligand>
</feature>
<dbReference type="PROSITE" id="PS00164">
    <property type="entry name" value="ENOLASE"/>
    <property type="match status" value="1"/>
</dbReference>
<dbReference type="SUPFAM" id="SSF54826">
    <property type="entry name" value="Enolase N-terminal domain-like"/>
    <property type="match status" value="1"/>
</dbReference>
<feature type="binding site" evidence="12">
    <location>
        <position position="337"/>
    </location>
    <ligand>
        <name>(2R)-2-phosphoglycerate</name>
        <dbReference type="ChEBI" id="CHEBI:58289"/>
    </ligand>
</feature>
<evidence type="ECO:0000256" key="6">
    <source>
        <dbReference type="ARBA" id="ARBA00022525"/>
    </source>
</evidence>
<evidence type="ECO:0000256" key="9">
    <source>
        <dbReference type="ARBA" id="ARBA00023152"/>
    </source>
</evidence>
<reference evidence="18 19" key="1">
    <citation type="submission" date="2018-06" db="EMBL/GenBank/DDBJ databases">
        <title>Complete genome of Desulfovibrio indonesiensis P37SLT.</title>
        <authorList>
            <person name="Crispim J.S."/>
            <person name="Vidigal P.M.P."/>
            <person name="Silva L.C.F."/>
            <person name="Laguardia C.N."/>
            <person name="Araujo L.C."/>
            <person name="Dias R.S."/>
            <person name="Sousa M.P."/>
            <person name="Paula S.O."/>
            <person name="Silva C."/>
        </authorList>
    </citation>
    <scope>NUCLEOTIDE SEQUENCE [LARGE SCALE GENOMIC DNA]</scope>
    <source>
        <strain evidence="18 19">P37SLT</strain>
    </source>
</reference>
<evidence type="ECO:0000256" key="1">
    <source>
        <dbReference type="ARBA" id="ARBA00005031"/>
    </source>
</evidence>
<evidence type="ECO:0000256" key="14">
    <source>
        <dbReference type="PIRSR" id="PIRSR001400-2"/>
    </source>
</evidence>
<dbReference type="InterPro" id="IPR020810">
    <property type="entry name" value="Enolase_C"/>
</dbReference>
<dbReference type="InterPro" id="IPR000941">
    <property type="entry name" value="Enolase"/>
</dbReference>
<dbReference type="SMART" id="SM01193">
    <property type="entry name" value="Enolase_N"/>
    <property type="match status" value="1"/>
</dbReference>
<keyword evidence="5 12" id="KW-0963">Cytoplasm</keyword>
<dbReference type="Proteomes" id="UP000448292">
    <property type="component" value="Unassembled WGS sequence"/>
</dbReference>
<dbReference type="Gene3D" id="3.20.20.120">
    <property type="entry name" value="Enolase-like C-terminal domain"/>
    <property type="match status" value="1"/>
</dbReference>
<dbReference type="InterPro" id="IPR020809">
    <property type="entry name" value="Enolase_CS"/>
</dbReference>
<feature type="binding site" evidence="14">
    <location>
        <begin position="364"/>
        <end position="367"/>
    </location>
    <ligand>
        <name>substrate</name>
    </ligand>
</feature>
<evidence type="ECO:0000256" key="7">
    <source>
        <dbReference type="ARBA" id="ARBA00022723"/>
    </source>
</evidence>
<evidence type="ECO:0000256" key="2">
    <source>
        <dbReference type="ARBA" id="ARBA00009604"/>
    </source>
</evidence>
<feature type="binding site" evidence="12">
    <location>
        <position position="163"/>
    </location>
    <ligand>
        <name>(2R)-2-phosphoglycerate</name>
        <dbReference type="ChEBI" id="CHEBI:58289"/>
    </ligand>
</feature>
<keyword evidence="10 12" id="KW-0456">Lyase</keyword>
<dbReference type="GO" id="GO:0006096">
    <property type="term" value="P:glycolytic process"/>
    <property type="evidence" value="ECO:0007669"/>
    <property type="project" value="UniProtKB-UniRule"/>
</dbReference>
<dbReference type="SFLD" id="SFLDF00002">
    <property type="entry name" value="enolase"/>
    <property type="match status" value="1"/>
</dbReference>